<evidence type="ECO:0000256" key="1">
    <source>
        <dbReference type="ARBA" id="ARBA00007733"/>
    </source>
</evidence>
<dbReference type="Pfam" id="PF11987">
    <property type="entry name" value="IF-2"/>
    <property type="match status" value="1"/>
</dbReference>
<dbReference type="InterPro" id="IPR053905">
    <property type="entry name" value="EF-G-like_DII"/>
</dbReference>
<keyword evidence="4 8" id="KW-0396">Initiation factor</keyword>
<dbReference type="Gene3D" id="3.40.50.300">
    <property type="entry name" value="P-loop containing nucleotide triphosphate hydrolases"/>
    <property type="match status" value="1"/>
</dbReference>
<dbReference type="FunFam" id="2.40.30.10:FF:000008">
    <property type="entry name" value="Translation initiation factor IF-2"/>
    <property type="match status" value="1"/>
</dbReference>
<dbReference type="PANTHER" id="PTHR43381:SF5">
    <property type="entry name" value="TR-TYPE G DOMAIN-CONTAINING PROTEIN"/>
    <property type="match status" value="1"/>
</dbReference>
<dbReference type="Proteomes" id="UP000321764">
    <property type="component" value="Unassembled WGS sequence"/>
</dbReference>
<dbReference type="GO" id="GO:0003743">
    <property type="term" value="F:translation initiation factor activity"/>
    <property type="evidence" value="ECO:0007669"/>
    <property type="project" value="UniProtKB-UniRule"/>
</dbReference>
<dbReference type="InterPro" id="IPR023115">
    <property type="entry name" value="TIF_IF2_dom3"/>
</dbReference>
<evidence type="ECO:0000256" key="9">
    <source>
        <dbReference type="RuleBase" id="RU000644"/>
    </source>
</evidence>
<dbReference type="InterPro" id="IPR044145">
    <property type="entry name" value="IF2_II"/>
</dbReference>
<dbReference type="SUPFAM" id="SSF46955">
    <property type="entry name" value="Putative DNA-binding domain"/>
    <property type="match status" value="1"/>
</dbReference>
<evidence type="ECO:0000313" key="13">
    <source>
        <dbReference type="Proteomes" id="UP000321764"/>
    </source>
</evidence>
<evidence type="ECO:0000256" key="5">
    <source>
        <dbReference type="ARBA" id="ARBA00022741"/>
    </source>
</evidence>
<dbReference type="FunFam" id="3.40.50.10050:FF:000001">
    <property type="entry name" value="Translation initiation factor IF-2"/>
    <property type="match status" value="1"/>
</dbReference>
<reference evidence="12 13" key="1">
    <citation type="submission" date="2019-07" db="EMBL/GenBank/DDBJ databases">
        <title>Reinekea sp. strain SSH23 genome sequencing and assembly.</title>
        <authorList>
            <person name="Kim I."/>
        </authorList>
    </citation>
    <scope>NUCLEOTIDE SEQUENCE [LARGE SCALE GENOMIC DNA]</scope>
    <source>
        <strain evidence="12 13">SSH23</strain>
    </source>
</reference>
<dbReference type="NCBIfam" id="TIGR00487">
    <property type="entry name" value="IF-2"/>
    <property type="match status" value="1"/>
</dbReference>
<dbReference type="PROSITE" id="PS01176">
    <property type="entry name" value="IF2"/>
    <property type="match status" value="1"/>
</dbReference>
<keyword evidence="6 8" id="KW-0648">Protein biosynthesis</keyword>
<dbReference type="AlphaFoldDB" id="A0A5C8Z3L8"/>
<dbReference type="PROSITE" id="PS51722">
    <property type="entry name" value="G_TR_2"/>
    <property type="match status" value="1"/>
</dbReference>
<keyword evidence="5 8" id="KW-0547">Nucleotide-binding</keyword>
<dbReference type="CDD" id="cd01887">
    <property type="entry name" value="IF2_eIF5B"/>
    <property type="match status" value="1"/>
</dbReference>
<dbReference type="GO" id="GO:0005525">
    <property type="term" value="F:GTP binding"/>
    <property type="evidence" value="ECO:0007669"/>
    <property type="project" value="UniProtKB-KW"/>
</dbReference>
<dbReference type="InterPro" id="IPR015760">
    <property type="entry name" value="TIF_IF2"/>
</dbReference>
<evidence type="ECO:0000256" key="6">
    <source>
        <dbReference type="ARBA" id="ARBA00022917"/>
    </source>
</evidence>
<evidence type="ECO:0000256" key="10">
    <source>
        <dbReference type="SAM" id="MobiDB-lite"/>
    </source>
</evidence>
<evidence type="ECO:0000256" key="7">
    <source>
        <dbReference type="ARBA" id="ARBA00023134"/>
    </source>
</evidence>
<feature type="binding site" evidence="8">
    <location>
        <begin position="461"/>
        <end position="464"/>
    </location>
    <ligand>
        <name>GTP</name>
        <dbReference type="ChEBI" id="CHEBI:37565"/>
    </ligand>
</feature>
<evidence type="ECO:0000313" key="12">
    <source>
        <dbReference type="EMBL" id="TXR51859.1"/>
    </source>
</evidence>
<gene>
    <name evidence="8 12" type="primary">infB</name>
    <name evidence="12" type="ORF">FME95_10550</name>
</gene>
<dbReference type="OrthoDB" id="9811804at2"/>
<name>A0A5C8Z3L8_9GAMM</name>
<sequence>MSEVTVKQLAESVGTPVDKLLTQMKSAGLPHKAEGDAVNDEQKQQLLDHLKTTHGDTGDAPKKITLKRKVTTTLKANGNKNKTVSIEVRKKRTYVKRDETATAAPQEEEDRLSKRAEEDAKLEAARLKAAQEKEAEAQKQAELKQQAEQAASSDQNSKAQPDAAEAVAEQEAKLVKEGQGRSAEKKRAPNKARETTRRVEDGPAEAGRKAGHKKVSQKAQAQRASTHRTGNKHQQMLDALDDEGFGRRRKAKRPKKNLEHQFEKPTAPVIRDVELLGESITVAELAQKMSVKSAEVVKNLFKMGVMATVNQVLDQDTAILVIEEMGHTYKIVNENALEDTMMEVTYDSELESRAPVVTVMGHVDHGKTSLLDYIRKSRVTAGESGGITQHIGAYHVESSRGMITFLDTPGHAAFTAMRARGAQATDVVILVVAADDGVMPQTQEAIQHAKAAGVPLVVAINKIDKETADPDRVTNELAQQDVIPESWGGDTQFIPVSAHTGQGVEELLEAVSLQAELLELKAHSTGPGKGVVIESSLDKGRGAVATVLVQSGLLKRGDVVLAGSYYGRVRALLDESAKPIDEAGPSIPAQILGLNGTPEAGDEFVVAENERAARDVAELRSSRSKGALQAQQQAAKLDALFANVGDTELRVLNVVLKTDVRGSLEAISSSLLKLGNDEVKVNIVASGVGAISESDANLAITSGAVVFGFNVRATGKAREAIERGGLDLRYYNVIYDLIDDVKAALSGMLAPDLREEIVGLAEVRDVFNSPKFGQVAGCMVVEGTVYRNKRIRVLRDEVVIYEGELESLRRFKDDVQDVRQNMECGIGVKNYTDVKVGDKIEVFDVKEVARTIDDV</sequence>
<feature type="domain" description="Tr-type G" evidence="11">
    <location>
        <begin position="352"/>
        <end position="521"/>
    </location>
</feature>
<keyword evidence="7 8" id="KW-0342">GTP-binding</keyword>
<dbReference type="SUPFAM" id="SSF50447">
    <property type="entry name" value="Translation proteins"/>
    <property type="match status" value="2"/>
</dbReference>
<feature type="compositionally biased region" description="Basic and acidic residues" evidence="10">
    <location>
        <begin position="170"/>
        <end position="201"/>
    </location>
</feature>
<comment type="subcellular location">
    <subcellularLocation>
        <location evidence="8">Cytoplasm</location>
    </subcellularLocation>
</comment>
<feature type="region of interest" description="Disordered" evidence="10">
    <location>
        <begin position="96"/>
        <end position="233"/>
    </location>
</feature>
<dbReference type="RefSeq" id="WP_147714456.1">
    <property type="nucleotide sequence ID" value="NZ_VKAD01000002.1"/>
</dbReference>
<protein>
    <recommendedName>
        <fullName evidence="2 8">Translation initiation factor IF-2</fullName>
    </recommendedName>
</protein>
<comment type="function">
    <text evidence="8 9">One of the essential components for the initiation of protein synthesis. Protects formylmethionyl-tRNA from spontaneous hydrolysis and promotes its binding to the 30S ribosomal subunits. Also involved in the hydrolysis of GTP during the formation of the 70S ribosomal complex.</text>
</comment>
<dbReference type="FunFam" id="2.40.30.10:FF:000007">
    <property type="entry name" value="Translation initiation factor IF-2"/>
    <property type="match status" value="1"/>
</dbReference>
<dbReference type="GO" id="GO:0003924">
    <property type="term" value="F:GTPase activity"/>
    <property type="evidence" value="ECO:0007669"/>
    <property type="project" value="UniProtKB-UniRule"/>
</dbReference>
<dbReference type="SUPFAM" id="SSF52156">
    <property type="entry name" value="Initiation factor IF2/eIF5b, domain 3"/>
    <property type="match status" value="1"/>
</dbReference>
<evidence type="ECO:0000256" key="4">
    <source>
        <dbReference type="ARBA" id="ARBA00022540"/>
    </source>
</evidence>
<evidence type="ECO:0000256" key="8">
    <source>
        <dbReference type="HAMAP-Rule" id="MF_00100"/>
    </source>
</evidence>
<keyword evidence="13" id="KW-1185">Reference proteome</keyword>
<dbReference type="Pfam" id="PF04760">
    <property type="entry name" value="IF2_N"/>
    <property type="match status" value="2"/>
</dbReference>
<dbReference type="Pfam" id="PF08364">
    <property type="entry name" value="IF2_assoc"/>
    <property type="match status" value="1"/>
</dbReference>
<dbReference type="InterPro" id="IPR036925">
    <property type="entry name" value="TIF_IF2_dom3_sf"/>
</dbReference>
<dbReference type="HAMAP" id="MF_00100_B">
    <property type="entry name" value="IF_2_B"/>
    <property type="match status" value="1"/>
</dbReference>
<dbReference type="Gene3D" id="3.40.50.10050">
    <property type="entry name" value="Translation initiation factor IF- 2, domain 3"/>
    <property type="match status" value="1"/>
</dbReference>
<dbReference type="Pfam" id="PF22042">
    <property type="entry name" value="EF-G_D2"/>
    <property type="match status" value="1"/>
</dbReference>
<feature type="binding site" evidence="8">
    <location>
        <begin position="361"/>
        <end position="368"/>
    </location>
    <ligand>
        <name>GTP</name>
        <dbReference type="ChEBI" id="CHEBI:37565"/>
    </ligand>
</feature>
<dbReference type="Gene3D" id="2.40.30.10">
    <property type="entry name" value="Translation factors"/>
    <property type="match status" value="2"/>
</dbReference>
<dbReference type="InterPro" id="IPR000178">
    <property type="entry name" value="TF_IF2_bacterial-like"/>
</dbReference>
<evidence type="ECO:0000256" key="2">
    <source>
        <dbReference type="ARBA" id="ARBA00020675"/>
    </source>
</evidence>
<organism evidence="12 13">
    <name type="scientific">Reinekea thalattae</name>
    <dbReference type="NCBI Taxonomy" id="2593301"/>
    <lineage>
        <taxon>Bacteria</taxon>
        <taxon>Pseudomonadati</taxon>
        <taxon>Pseudomonadota</taxon>
        <taxon>Gammaproteobacteria</taxon>
        <taxon>Oceanospirillales</taxon>
        <taxon>Saccharospirillaceae</taxon>
        <taxon>Reinekea</taxon>
    </lineage>
</organism>
<feature type="compositionally biased region" description="Basic and acidic residues" evidence="10">
    <location>
        <begin position="111"/>
        <end position="142"/>
    </location>
</feature>
<keyword evidence="3 8" id="KW-0963">Cytoplasm</keyword>
<dbReference type="InterPro" id="IPR027417">
    <property type="entry name" value="P-loop_NTPase"/>
</dbReference>
<dbReference type="InterPro" id="IPR009061">
    <property type="entry name" value="DNA-bd_dom_put_sf"/>
</dbReference>
<dbReference type="SUPFAM" id="SSF52540">
    <property type="entry name" value="P-loop containing nucleoside triphosphate hydrolases"/>
    <property type="match status" value="1"/>
</dbReference>
<dbReference type="CDD" id="cd03692">
    <property type="entry name" value="mtIF2_IVc"/>
    <property type="match status" value="1"/>
</dbReference>
<dbReference type="PANTHER" id="PTHR43381">
    <property type="entry name" value="TRANSLATION INITIATION FACTOR IF-2-RELATED"/>
    <property type="match status" value="1"/>
</dbReference>
<comment type="caution">
    <text evidence="12">The sequence shown here is derived from an EMBL/GenBank/DDBJ whole genome shotgun (WGS) entry which is preliminary data.</text>
</comment>
<dbReference type="EMBL" id="VKAD01000002">
    <property type="protein sequence ID" value="TXR51859.1"/>
    <property type="molecule type" value="Genomic_DNA"/>
</dbReference>
<evidence type="ECO:0000259" key="11">
    <source>
        <dbReference type="PROSITE" id="PS51722"/>
    </source>
</evidence>
<dbReference type="Pfam" id="PF00009">
    <property type="entry name" value="GTP_EFTU"/>
    <property type="match status" value="1"/>
</dbReference>
<dbReference type="Gene3D" id="3.30.56.50">
    <property type="entry name" value="Putative DNA-binding domain, N-terminal subdomain of bacterial translation initiation factor IF2"/>
    <property type="match status" value="1"/>
</dbReference>
<dbReference type="CDD" id="cd03702">
    <property type="entry name" value="IF2_mtIF2_II"/>
    <property type="match status" value="1"/>
</dbReference>
<dbReference type="FunFam" id="3.40.50.300:FF:000019">
    <property type="entry name" value="Translation initiation factor IF-2"/>
    <property type="match status" value="1"/>
</dbReference>
<dbReference type="InterPro" id="IPR005225">
    <property type="entry name" value="Small_GTP-bd"/>
</dbReference>
<proteinExistence type="inferred from homology"/>
<dbReference type="NCBIfam" id="TIGR00231">
    <property type="entry name" value="small_GTP"/>
    <property type="match status" value="1"/>
</dbReference>
<evidence type="ECO:0000256" key="3">
    <source>
        <dbReference type="ARBA" id="ARBA00022490"/>
    </source>
</evidence>
<comment type="similarity">
    <text evidence="1 8 9">Belongs to the TRAFAC class translation factor GTPase superfamily. Classic translation factor GTPase family. IF-2 subfamily.</text>
</comment>
<dbReference type="InterPro" id="IPR009000">
    <property type="entry name" value="Transl_B-barrel_sf"/>
</dbReference>
<dbReference type="InterPro" id="IPR006847">
    <property type="entry name" value="IF2_N"/>
</dbReference>
<feature type="region of interest" description="G-domain" evidence="8">
    <location>
        <begin position="355"/>
        <end position="503"/>
    </location>
</feature>
<feature type="binding site" evidence="8">
    <location>
        <begin position="407"/>
        <end position="411"/>
    </location>
    <ligand>
        <name>GTP</name>
        <dbReference type="ChEBI" id="CHEBI:37565"/>
    </ligand>
</feature>
<dbReference type="InterPro" id="IPR000795">
    <property type="entry name" value="T_Tr_GTP-bd_dom"/>
</dbReference>
<dbReference type="GO" id="GO:0005829">
    <property type="term" value="C:cytosol"/>
    <property type="evidence" value="ECO:0007669"/>
    <property type="project" value="TreeGrafter"/>
</dbReference>
<dbReference type="InterPro" id="IPR013575">
    <property type="entry name" value="IF2_assoc_dom_bac"/>
</dbReference>
<accession>A0A5C8Z3L8</accession>